<name>A0A2K3NCL5_TRIPR</name>
<reference evidence="1 2" key="1">
    <citation type="journal article" date="2014" name="Am. J. Bot.">
        <title>Genome assembly and annotation for red clover (Trifolium pratense; Fabaceae).</title>
        <authorList>
            <person name="Istvanek J."/>
            <person name="Jaros M."/>
            <person name="Krenek A."/>
            <person name="Repkova J."/>
        </authorList>
    </citation>
    <scope>NUCLEOTIDE SEQUENCE [LARGE SCALE GENOMIC DNA]</scope>
    <source>
        <strain evidence="2">cv. Tatra</strain>
        <tissue evidence="1">Young leaves</tissue>
    </source>
</reference>
<reference evidence="1 2" key="2">
    <citation type="journal article" date="2017" name="Front. Plant Sci.">
        <title>Gene Classification and Mining of Molecular Markers Useful in Red Clover (Trifolium pratense) Breeding.</title>
        <authorList>
            <person name="Istvanek J."/>
            <person name="Dluhosova J."/>
            <person name="Dluhos P."/>
            <person name="Patkova L."/>
            <person name="Nedelnik J."/>
            <person name="Repkova J."/>
        </authorList>
    </citation>
    <scope>NUCLEOTIDE SEQUENCE [LARGE SCALE GENOMIC DNA]</scope>
    <source>
        <strain evidence="2">cv. Tatra</strain>
        <tissue evidence="1">Young leaves</tissue>
    </source>
</reference>
<dbReference type="Proteomes" id="UP000236291">
    <property type="component" value="Unassembled WGS sequence"/>
</dbReference>
<dbReference type="EMBL" id="ASHM01019327">
    <property type="protein sequence ID" value="PNY00777.1"/>
    <property type="molecule type" value="Genomic_DNA"/>
</dbReference>
<sequence>GTSIFAPDCRISAPGTKISAPGGKTEGEVTILLKILAIGLYFHVMTRGGVGVAEAVVGMRGGDVEGECQALLLDVSLQAQLSDRWLGLMILTMATRFGALTSS</sequence>
<accession>A0A2K3NCL5</accession>
<comment type="caution">
    <text evidence="1">The sequence shown here is derived from an EMBL/GenBank/DDBJ whole genome shotgun (WGS) entry which is preliminary data.</text>
</comment>
<evidence type="ECO:0000313" key="1">
    <source>
        <dbReference type="EMBL" id="PNY00777.1"/>
    </source>
</evidence>
<organism evidence="1 2">
    <name type="scientific">Trifolium pratense</name>
    <name type="common">Red clover</name>
    <dbReference type="NCBI Taxonomy" id="57577"/>
    <lineage>
        <taxon>Eukaryota</taxon>
        <taxon>Viridiplantae</taxon>
        <taxon>Streptophyta</taxon>
        <taxon>Embryophyta</taxon>
        <taxon>Tracheophyta</taxon>
        <taxon>Spermatophyta</taxon>
        <taxon>Magnoliopsida</taxon>
        <taxon>eudicotyledons</taxon>
        <taxon>Gunneridae</taxon>
        <taxon>Pentapetalae</taxon>
        <taxon>rosids</taxon>
        <taxon>fabids</taxon>
        <taxon>Fabales</taxon>
        <taxon>Fabaceae</taxon>
        <taxon>Papilionoideae</taxon>
        <taxon>50 kb inversion clade</taxon>
        <taxon>NPAAA clade</taxon>
        <taxon>Hologalegina</taxon>
        <taxon>IRL clade</taxon>
        <taxon>Trifolieae</taxon>
        <taxon>Trifolium</taxon>
    </lineage>
</organism>
<proteinExistence type="predicted"/>
<dbReference type="AlphaFoldDB" id="A0A2K3NCL5"/>
<evidence type="ECO:0000313" key="2">
    <source>
        <dbReference type="Proteomes" id="UP000236291"/>
    </source>
</evidence>
<feature type="non-terminal residue" evidence="1">
    <location>
        <position position="1"/>
    </location>
</feature>
<gene>
    <name evidence="1" type="ORF">L195_g024064</name>
</gene>
<protein>
    <submittedName>
        <fullName evidence="1">Uncharacterized protein</fullName>
    </submittedName>
</protein>